<organism evidence="2 3">
    <name type="scientific">Aaosphaeria arxii CBS 175.79</name>
    <dbReference type="NCBI Taxonomy" id="1450172"/>
    <lineage>
        <taxon>Eukaryota</taxon>
        <taxon>Fungi</taxon>
        <taxon>Dikarya</taxon>
        <taxon>Ascomycota</taxon>
        <taxon>Pezizomycotina</taxon>
        <taxon>Dothideomycetes</taxon>
        <taxon>Pleosporomycetidae</taxon>
        <taxon>Pleosporales</taxon>
        <taxon>Pleosporales incertae sedis</taxon>
        <taxon>Aaosphaeria</taxon>
    </lineage>
</organism>
<accession>A0A6A5XBZ6</accession>
<reference evidence="2" key="1">
    <citation type="journal article" date="2020" name="Stud. Mycol.">
        <title>101 Dothideomycetes genomes: a test case for predicting lifestyles and emergence of pathogens.</title>
        <authorList>
            <person name="Haridas S."/>
            <person name="Albert R."/>
            <person name="Binder M."/>
            <person name="Bloem J."/>
            <person name="Labutti K."/>
            <person name="Salamov A."/>
            <person name="Andreopoulos B."/>
            <person name="Baker S."/>
            <person name="Barry K."/>
            <person name="Bills G."/>
            <person name="Bluhm B."/>
            <person name="Cannon C."/>
            <person name="Castanera R."/>
            <person name="Culley D."/>
            <person name="Daum C."/>
            <person name="Ezra D."/>
            <person name="Gonzalez J."/>
            <person name="Henrissat B."/>
            <person name="Kuo A."/>
            <person name="Liang C."/>
            <person name="Lipzen A."/>
            <person name="Lutzoni F."/>
            <person name="Magnuson J."/>
            <person name="Mondo S."/>
            <person name="Nolan M."/>
            <person name="Ohm R."/>
            <person name="Pangilinan J."/>
            <person name="Park H.-J."/>
            <person name="Ramirez L."/>
            <person name="Alfaro M."/>
            <person name="Sun H."/>
            <person name="Tritt A."/>
            <person name="Yoshinaga Y."/>
            <person name="Zwiers L.-H."/>
            <person name="Turgeon B."/>
            <person name="Goodwin S."/>
            <person name="Spatafora J."/>
            <person name="Crous P."/>
            <person name="Grigoriev I."/>
        </authorList>
    </citation>
    <scope>NUCLEOTIDE SEQUENCE</scope>
    <source>
        <strain evidence="2">CBS 175.79</strain>
    </source>
</reference>
<evidence type="ECO:0000313" key="3">
    <source>
        <dbReference type="Proteomes" id="UP000799778"/>
    </source>
</evidence>
<dbReference type="AlphaFoldDB" id="A0A6A5XBZ6"/>
<evidence type="ECO:0000313" key="2">
    <source>
        <dbReference type="EMBL" id="KAF2010421.1"/>
    </source>
</evidence>
<keyword evidence="3" id="KW-1185">Reference proteome</keyword>
<evidence type="ECO:0000256" key="1">
    <source>
        <dbReference type="SAM" id="SignalP"/>
    </source>
</evidence>
<proteinExistence type="predicted"/>
<dbReference type="EMBL" id="ML978076">
    <property type="protein sequence ID" value="KAF2010421.1"/>
    <property type="molecule type" value="Genomic_DNA"/>
</dbReference>
<feature type="signal peptide" evidence="1">
    <location>
        <begin position="1"/>
        <end position="23"/>
    </location>
</feature>
<gene>
    <name evidence="2" type="ORF">BU24DRAFT_58171</name>
</gene>
<dbReference type="GeneID" id="54291823"/>
<dbReference type="RefSeq" id="XP_033378760.1">
    <property type="nucleotide sequence ID" value="XM_033534426.1"/>
</dbReference>
<feature type="chain" id="PRO_5025330838" evidence="1">
    <location>
        <begin position="24"/>
        <end position="138"/>
    </location>
</feature>
<protein>
    <submittedName>
        <fullName evidence="2">Uncharacterized protein</fullName>
    </submittedName>
</protein>
<dbReference type="Proteomes" id="UP000799778">
    <property type="component" value="Unassembled WGS sequence"/>
</dbReference>
<keyword evidence="1" id="KW-0732">Signal</keyword>
<sequence length="138" mass="16254">MHSRYRRFFWAIMVLSLVSHLFSCNLLPLSHSPLHHRVIRSYPRLLRPPSSQICTRSYPTCLAYMPIAIHRRISLNGHSWSGWTHEEEVGLGALNWLWKGLPRLAFSTLIELPVRIQSAVFNFITYMRKDYAPEVLHW</sequence>
<name>A0A6A5XBZ6_9PLEO</name>